<keyword evidence="5" id="KW-1185">Reference proteome</keyword>
<evidence type="ECO:0000313" key="4">
    <source>
        <dbReference type="EMBL" id="MYN24826.1"/>
    </source>
</evidence>
<evidence type="ECO:0000313" key="5">
    <source>
        <dbReference type="Proteomes" id="UP000642144"/>
    </source>
</evidence>
<dbReference type="Proteomes" id="UP000642144">
    <property type="component" value="Unassembled WGS sequence"/>
</dbReference>
<reference evidence="4 5" key="1">
    <citation type="submission" date="2019-12" db="EMBL/GenBank/DDBJ databases">
        <title>Novel species isolated from a subtropical stream in China.</title>
        <authorList>
            <person name="Lu H."/>
        </authorList>
    </citation>
    <scope>NUCLEOTIDE SEQUENCE [LARGE SCALE GENOMIC DNA]</scope>
    <source>
        <strain evidence="4 5">CY42W</strain>
    </source>
</reference>
<protein>
    <submittedName>
        <fullName evidence="4">Response regulator</fullName>
    </submittedName>
</protein>
<evidence type="ECO:0000256" key="2">
    <source>
        <dbReference type="PROSITE-ProRule" id="PRU00169"/>
    </source>
</evidence>
<dbReference type="Gene3D" id="3.40.50.2300">
    <property type="match status" value="1"/>
</dbReference>
<sequence length="121" mass="13118">MKKILVVDDHPDAADLLVSILLLQGHTALAVYGAVEGLQAVSEFAPEIVFLDIGMPILDGYEVVARIRRDCTIRQPYMIAFTAWDDVASVARALHAGFDLHVKKTSPFDVLAAAIDQATAE</sequence>
<feature type="modified residue" description="4-aspartylphosphate" evidence="2">
    <location>
        <position position="52"/>
    </location>
</feature>
<dbReference type="EMBL" id="WWCT01000001">
    <property type="protein sequence ID" value="MYN24826.1"/>
    <property type="molecule type" value="Genomic_DNA"/>
</dbReference>
<dbReference type="PANTHER" id="PTHR44591">
    <property type="entry name" value="STRESS RESPONSE REGULATOR PROTEIN 1"/>
    <property type="match status" value="1"/>
</dbReference>
<evidence type="ECO:0000259" key="3">
    <source>
        <dbReference type="PROSITE" id="PS50110"/>
    </source>
</evidence>
<feature type="domain" description="Response regulatory" evidence="3">
    <location>
        <begin position="3"/>
        <end position="119"/>
    </location>
</feature>
<dbReference type="SUPFAM" id="SSF52172">
    <property type="entry name" value="CheY-like"/>
    <property type="match status" value="1"/>
</dbReference>
<dbReference type="InterPro" id="IPR001789">
    <property type="entry name" value="Sig_transdc_resp-reg_receiver"/>
</dbReference>
<keyword evidence="1 2" id="KW-0597">Phosphoprotein</keyword>
<proteinExistence type="predicted"/>
<dbReference type="Pfam" id="PF00072">
    <property type="entry name" value="Response_reg"/>
    <property type="match status" value="1"/>
</dbReference>
<accession>A0ABW9VT66</accession>
<comment type="caution">
    <text evidence="4">The sequence shown here is derived from an EMBL/GenBank/DDBJ whole genome shotgun (WGS) entry which is preliminary data.</text>
</comment>
<dbReference type="PROSITE" id="PS50110">
    <property type="entry name" value="RESPONSE_REGULATORY"/>
    <property type="match status" value="1"/>
</dbReference>
<dbReference type="InterPro" id="IPR011006">
    <property type="entry name" value="CheY-like_superfamily"/>
</dbReference>
<gene>
    <name evidence="4" type="ORF">GTP69_00205</name>
</gene>
<name>A0ABW9VT66_9BURK</name>
<evidence type="ECO:0000256" key="1">
    <source>
        <dbReference type="ARBA" id="ARBA00022553"/>
    </source>
</evidence>
<dbReference type="RefSeq" id="WP_161052988.1">
    <property type="nucleotide sequence ID" value="NZ_WWCT01000001.1"/>
</dbReference>
<dbReference type="PANTHER" id="PTHR44591:SF3">
    <property type="entry name" value="RESPONSE REGULATORY DOMAIN-CONTAINING PROTEIN"/>
    <property type="match status" value="1"/>
</dbReference>
<organism evidence="4 5">
    <name type="scientific">Duganella levis</name>
    <dbReference type="NCBI Taxonomy" id="2692169"/>
    <lineage>
        <taxon>Bacteria</taxon>
        <taxon>Pseudomonadati</taxon>
        <taxon>Pseudomonadota</taxon>
        <taxon>Betaproteobacteria</taxon>
        <taxon>Burkholderiales</taxon>
        <taxon>Oxalobacteraceae</taxon>
        <taxon>Telluria group</taxon>
        <taxon>Duganella</taxon>
    </lineage>
</organism>
<dbReference type="SMART" id="SM00448">
    <property type="entry name" value="REC"/>
    <property type="match status" value="1"/>
</dbReference>
<dbReference type="InterPro" id="IPR050595">
    <property type="entry name" value="Bact_response_regulator"/>
</dbReference>